<protein>
    <recommendedName>
        <fullName evidence="1">Reverse transcriptase Ty1/copia-type domain-containing protein</fullName>
    </recommendedName>
</protein>
<gene>
    <name evidence="2" type="ORF">CEURO_LOCUS6158</name>
</gene>
<keyword evidence="3" id="KW-1185">Reference proteome</keyword>
<dbReference type="InterPro" id="IPR043502">
    <property type="entry name" value="DNA/RNA_pol_sf"/>
</dbReference>
<dbReference type="Pfam" id="PF07727">
    <property type="entry name" value="RVT_2"/>
    <property type="match status" value="1"/>
</dbReference>
<organism evidence="2 3">
    <name type="scientific">Cuscuta europaea</name>
    <name type="common">European dodder</name>
    <dbReference type="NCBI Taxonomy" id="41803"/>
    <lineage>
        <taxon>Eukaryota</taxon>
        <taxon>Viridiplantae</taxon>
        <taxon>Streptophyta</taxon>
        <taxon>Embryophyta</taxon>
        <taxon>Tracheophyta</taxon>
        <taxon>Spermatophyta</taxon>
        <taxon>Magnoliopsida</taxon>
        <taxon>eudicotyledons</taxon>
        <taxon>Gunneridae</taxon>
        <taxon>Pentapetalae</taxon>
        <taxon>asterids</taxon>
        <taxon>lamiids</taxon>
        <taxon>Solanales</taxon>
        <taxon>Convolvulaceae</taxon>
        <taxon>Cuscuteae</taxon>
        <taxon>Cuscuta</taxon>
        <taxon>Cuscuta subgen. Cuscuta</taxon>
    </lineage>
</organism>
<feature type="domain" description="Reverse transcriptase Ty1/copia-type" evidence="1">
    <location>
        <begin position="11"/>
        <end position="253"/>
    </location>
</feature>
<sequence length="498" mass="57013">MADEFNALINYNTWDLVPFDNTKNIVGCKWIYKTKYHSDGSVERHKAQLVAQGFNQQAGIDFSETFSPVIKPITVRIVLTLAVSFGWVIRQLDVKNVFLHGHLTEEVYMRQPRGFIHPQFPNHMCHLRKAIYGLKQTPRAWFHQFSSLLLQHNFSCSKSDNLLFIYRHNNSIIYLLLYVDDIIITGNSESIVTQFISIISKHFAMMDLGNLHYFLGLEAVRSPKGLFLSQHKYVPDLITSFHLHTAKPIRTPLASRTTLSFSDGELVADFTEYRSMVGVLQYLTLTKPDITYAVHLVSQFMHAPRTTHLLAVKRIFRYLQGTRDHGLWLQRSTRPTCVVAYSDADWAGCLDSSRSTTGFAVFLGPNLISWKSMKQPTVSKSSTKAEYRAIAYTVQDTLHIRSVLFELGYPITKPVHLLCDNISASYLTANPIQHARSKYIQIDYHFVRERVAHGDLIVQHVSTHLQLADIFTKSLPTQRFHFLKDNLRVISPAQLEGV</sequence>
<dbReference type="OrthoDB" id="414945at2759"/>
<dbReference type="PANTHER" id="PTHR11439">
    <property type="entry name" value="GAG-POL-RELATED RETROTRANSPOSON"/>
    <property type="match status" value="1"/>
</dbReference>
<dbReference type="AlphaFoldDB" id="A0A9P0YVV8"/>
<dbReference type="EMBL" id="CAMAPE010000010">
    <property type="protein sequence ID" value="CAH9077043.1"/>
    <property type="molecule type" value="Genomic_DNA"/>
</dbReference>
<dbReference type="SUPFAM" id="SSF56672">
    <property type="entry name" value="DNA/RNA polymerases"/>
    <property type="match status" value="1"/>
</dbReference>
<reference evidence="2" key="1">
    <citation type="submission" date="2022-07" db="EMBL/GenBank/DDBJ databases">
        <authorList>
            <person name="Macas J."/>
            <person name="Novak P."/>
            <person name="Neumann P."/>
        </authorList>
    </citation>
    <scope>NUCLEOTIDE SEQUENCE</scope>
</reference>
<dbReference type="CDD" id="cd09272">
    <property type="entry name" value="RNase_HI_RT_Ty1"/>
    <property type="match status" value="1"/>
</dbReference>
<comment type="caution">
    <text evidence="2">The sequence shown here is derived from an EMBL/GenBank/DDBJ whole genome shotgun (WGS) entry which is preliminary data.</text>
</comment>
<name>A0A9P0YVV8_CUSEU</name>
<evidence type="ECO:0000313" key="3">
    <source>
        <dbReference type="Proteomes" id="UP001152484"/>
    </source>
</evidence>
<evidence type="ECO:0000259" key="1">
    <source>
        <dbReference type="Pfam" id="PF07727"/>
    </source>
</evidence>
<dbReference type="Proteomes" id="UP001152484">
    <property type="component" value="Unassembled WGS sequence"/>
</dbReference>
<dbReference type="InterPro" id="IPR013103">
    <property type="entry name" value="RVT_2"/>
</dbReference>
<evidence type="ECO:0000313" key="2">
    <source>
        <dbReference type="EMBL" id="CAH9077043.1"/>
    </source>
</evidence>
<accession>A0A9P0YVV8</accession>
<dbReference type="PANTHER" id="PTHR11439:SF467">
    <property type="entry name" value="INTEGRASE CATALYTIC DOMAIN-CONTAINING PROTEIN"/>
    <property type="match status" value="1"/>
</dbReference>
<proteinExistence type="predicted"/>